<organism evidence="1 2">
    <name type="scientific">Ruminiclostridium cellulolyticum (strain ATCC 35319 / DSM 5812 / JCM 6584 / H10)</name>
    <name type="common">Clostridium cellulolyticum</name>
    <dbReference type="NCBI Taxonomy" id="394503"/>
    <lineage>
        <taxon>Bacteria</taxon>
        <taxon>Bacillati</taxon>
        <taxon>Bacillota</taxon>
        <taxon>Clostridia</taxon>
        <taxon>Eubacteriales</taxon>
        <taxon>Oscillospiraceae</taxon>
        <taxon>Ruminiclostridium</taxon>
    </lineage>
</organism>
<dbReference type="RefSeq" id="WP_015925297.1">
    <property type="nucleotide sequence ID" value="NC_011898.1"/>
</dbReference>
<proteinExistence type="predicted"/>
<evidence type="ECO:0000313" key="1">
    <source>
        <dbReference type="EMBL" id="ACL76191.1"/>
    </source>
</evidence>
<dbReference type="eggNOG" id="ENOG50327HF">
    <property type="taxonomic scope" value="Bacteria"/>
</dbReference>
<dbReference type="Proteomes" id="UP000001349">
    <property type="component" value="Chromosome"/>
</dbReference>
<sequence>MSTSLEIWDIIKPTPKIIAAIKENYNRLIERQNKAADFLDTVQEQDLYVLEIRLEILEPMAKYIYVLKKWNVVVSDQEIRDGFK</sequence>
<dbReference type="EMBL" id="CP001348">
    <property type="protein sequence ID" value="ACL76191.1"/>
    <property type="molecule type" value="Genomic_DNA"/>
</dbReference>
<name>B8I348_RUMCH</name>
<dbReference type="AlphaFoldDB" id="B8I348"/>
<gene>
    <name evidence="1" type="ordered locus">Ccel_1843</name>
</gene>
<reference evidence="1 2" key="1">
    <citation type="submission" date="2009-01" db="EMBL/GenBank/DDBJ databases">
        <title>Complete sequence of Clostridium cellulolyticum H10.</title>
        <authorList>
            <consortium name="US DOE Joint Genome Institute"/>
            <person name="Lucas S."/>
            <person name="Copeland A."/>
            <person name="Lapidus A."/>
            <person name="Glavina del Rio T."/>
            <person name="Dalin E."/>
            <person name="Tice H."/>
            <person name="Bruce D."/>
            <person name="Goodwin L."/>
            <person name="Pitluck S."/>
            <person name="Chertkov O."/>
            <person name="Saunders E."/>
            <person name="Brettin T."/>
            <person name="Detter J.C."/>
            <person name="Han C."/>
            <person name="Larimer F."/>
            <person name="Land M."/>
            <person name="Hauser L."/>
            <person name="Kyrpides N."/>
            <person name="Ivanova N."/>
            <person name="Zhou J."/>
            <person name="Richardson P."/>
        </authorList>
    </citation>
    <scope>NUCLEOTIDE SEQUENCE [LARGE SCALE GENOMIC DNA]</scope>
    <source>
        <strain evidence="2">ATCC 35319 / DSM 5812 / JCM 6584 / H10</strain>
    </source>
</reference>
<keyword evidence="2" id="KW-1185">Reference proteome</keyword>
<dbReference type="STRING" id="394503.Ccel_1843"/>
<evidence type="ECO:0000313" key="2">
    <source>
        <dbReference type="Proteomes" id="UP000001349"/>
    </source>
</evidence>
<dbReference type="HOGENOM" id="CLU_2521714_0_0_9"/>
<accession>B8I348</accession>
<dbReference type="KEGG" id="cce:Ccel_1843"/>
<dbReference type="OrthoDB" id="9846434at2"/>
<protein>
    <submittedName>
        <fullName evidence="1">Uncharacterized protein</fullName>
    </submittedName>
</protein>